<keyword evidence="11 13" id="KW-0472">Membrane</keyword>
<dbReference type="InterPro" id="IPR011577">
    <property type="entry name" value="Cyt_b561_bac/Ni-Hgenase"/>
</dbReference>
<keyword evidence="5" id="KW-0349">Heme</keyword>
<evidence type="ECO:0000313" key="16">
    <source>
        <dbReference type="Proteomes" id="UP001597337"/>
    </source>
</evidence>
<reference evidence="16" key="1">
    <citation type="journal article" date="2019" name="Int. J. Syst. Evol. Microbiol.">
        <title>The Global Catalogue of Microorganisms (GCM) 10K type strain sequencing project: providing services to taxonomists for standard genome sequencing and annotation.</title>
        <authorList>
            <consortium name="The Broad Institute Genomics Platform"/>
            <consortium name="The Broad Institute Genome Sequencing Center for Infectious Disease"/>
            <person name="Wu L."/>
            <person name="Ma J."/>
        </authorList>
    </citation>
    <scope>NUCLEOTIDE SEQUENCE [LARGE SCALE GENOMIC DNA]</scope>
    <source>
        <strain evidence="16">KACC 12597</strain>
    </source>
</reference>
<evidence type="ECO:0000256" key="8">
    <source>
        <dbReference type="ARBA" id="ARBA00022982"/>
    </source>
</evidence>
<evidence type="ECO:0000256" key="13">
    <source>
        <dbReference type="SAM" id="Phobius"/>
    </source>
</evidence>
<dbReference type="Pfam" id="PF01292">
    <property type="entry name" value="Ni_hydr_CYTB"/>
    <property type="match status" value="1"/>
</dbReference>
<evidence type="ECO:0000256" key="1">
    <source>
        <dbReference type="ARBA" id="ARBA00001970"/>
    </source>
</evidence>
<dbReference type="InterPro" id="IPR052168">
    <property type="entry name" value="Cytochrome_b561_oxidase"/>
</dbReference>
<keyword evidence="7" id="KW-0479">Metal-binding</keyword>
<comment type="similarity">
    <text evidence="12">Belongs to the cytochrome b561 family.</text>
</comment>
<evidence type="ECO:0000259" key="14">
    <source>
        <dbReference type="Pfam" id="PF01292"/>
    </source>
</evidence>
<evidence type="ECO:0000256" key="9">
    <source>
        <dbReference type="ARBA" id="ARBA00022989"/>
    </source>
</evidence>
<dbReference type="InterPro" id="IPR016174">
    <property type="entry name" value="Di-haem_cyt_TM"/>
</dbReference>
<dbReference type="Proteomes" id="UP001597337">
    <property type="component" value="Unassembled WGS sequence"/>
</dbReference>
<evidence type="ECO:0000256" key="2">
    <source>
        <dbReference type="ARBA" id="ARBA00004651"/>
    </source>
</evidence>
<dbReference type="EMBL" id="JBHUHX010000040">
    <property type="protein sequence ID" value="MFD2113056.1"/>
    <property type="molecule type" value="Genomic_DNA"/>
</dbReference>
<evidence type="ECO:0000256" key="6">
    <source>
        <dbReference type="ARBA" id="ARBA00022692"/>
    </source>
</evidence>
<feature type="transmembrane region" description="Helical" evidence="13">
    <location>
        <begin position="12"/>
        <end position="30"/>
    </location>
</feature>
<dbReference type="RefSeq" id="WP_386027723.1">
    <property type="nucleotide sequence ID" value="NZ_JBHUHX010000040.1"/>
</dbReference>
<evidence type="ECO:0000256" key="7">
    <source>
        <dbReference type="ARBA" id="ARBA00022723"/>
    </source>
</evidence>
<accession>A0ABW4YA02</accession>
<feature type="transmembrane region" description="Helical" evidence="13">
    <location>
        <begin position="45"/>
        <end position="65"/>
    </location>
</feature>
<dbReference type="SUPFAM" id="SSF81342">
    <property type="entry name" value="Transmembrane di-heme cytochromes"/>
    <property type="match status" value="1"/>
</dbReference>
<evidence type="ECO:0000256" key="5">
    <source>
        <dbReference type="ARBA" id="ARBA00022617"/>
    </source>
</evidence>
<evidence type="ECO:0000256" key="11">
    <source>
        <dbReference type="ARBA" id="ARBA00023136"/>
    </source>
</evidence>
<comment type="subcellular location">
    <subcellularLocation>
        <location evidence="2">Cell membrane</location>
        <topology evidence="2">Multi-pass membrane protein</topology>
    </subcellularLocation>
</comment>
<keyword evidence="8" id="KW-0249">Electron transport</keyword>
<evidence type="ECO:0000313" key="15">
    <source>
        <dbReference type="EMBL" id="MFD2113056.1"/>
    </source>
</evidence>
<evidence type="ECO:0000256" key="10">
    <source>
        <dbReference type="ARBA" id="ARBA00023004"/>
    </source>
</evidence>
<feature type="transmembrane region" description="Helical" evidence="13">
    <location>
        <begin position="148"/>
        <end position="168"/>
    </location>
</feature>
<keyword evidence="3" id="KW-0813">Transport</keyword>
<dbReference type="PANTHER" id="PTHR30529">
    <property type="entry name" value="CYTOCHROME B561"/>
    <property type="match status" value="1"/>
</dbReference>
<comment type="caution">
    <text evidence="15">The sequence shown here is derived from an EMBL/GenBank/DDBJ whole genome shotgun (WGS) entry which is preliminary data.</text>
</comment>
<keyword evidence="9 13" id="KW-1133">Transmembrane helix</keyword>
<sequence length="179" mass="20202">MSQDIKVARYGLVAQGFHWLVALLLLGLFVTNSLREAAPEESELFWLRLHMSLGILVFLVTIARIGWRKIVPPPAMLDAPKWSQFAANAAHVLLNLSTLLVPIFGYLRVASKGYAADFFGTQIPSITGEMHALHELMENVFHGEPMELFLYALIALHVVAALWHQYVLKDNGLRRMLPW</sequence>
<evidence type="ECO:0000256" key="4">
    <source>
        <dbReference type="ARBA" id="ARBA00022475"/>
    </source>
</evidence>
<keyword evidence="4" id="KW-1003">Cell membrane</keyword>
<gene>
    <name evidence="15" type="ORF">ACFSJC_14490</name>
</gene>
<protein>
    <submittedName>
        <fullName evidence="15">Cytochrome b</fullName>
    </submittedName>
</protein>
<evidence type="ECO:0000256" key="3">
    <source>
        <dbReference type="ARBA" id="ARBA00022448"/>
    </source>
</evidence>
<dbReference type="PANTHER" id="PTHR30529:SF1">
    <property type="entry name" value="CYTOCHROME B561 HOMOLOG 2"/>
    <property type="match status" value="1"/>
</dbReference>
<keyword evidence="6 13" id="KW-0812">Transmembrane</keyword>
<keyword evidence="10" id="KW-0408">Iron</keyword>
<keyword evidence="16" id="KW-1185">Reference proteome</keyword>
<proteinExistence type="inferred from homology"/>
<feature type="transmembrane region" description="Helical" evidence="13">
    <location>
        <begin position="85"/>
        <end position="107"/>
    </location>
</feature>
<organism evidence="15 16">
    <name type="scientific">Thiorhodococcus fuscus</name>
    <dbReference type="NCBI Taxonomy" id="527200"/>
    <lineage>
        <taxon>Bacteria</taxon>
        <taxon>Pseudomonadati</taxon>
        <taxon>Pseudomonadota</taxon>
        <taxon>Gammaproteobacteria</taxon>
        <taxon>Chromatiales</taxon>
        <taxon>Chromatiaceae</taxon>
        <taxon>Thiorhodococcus</taxon>
    </lineage>
</organism>
<comment type="cofactor">
    <cofactor evidence="1">
        <name>heme b</name>
        <dbReference type="ChEBI" id="CHEBI:60344"/>
    </cofactor>
</comment>
<name>A0ABW4YA02_9GAMM</name>
<evidence type="ECO:0000256" key="12">
    <source>
        <dbReference type="ARBA" id="ARBA00037975"/>
    </source>
</evidence>
<feature type="domain" description="Cytochrome b561 bacterial/Ni-hydrogenase" evidence="14">
    <location>
        <begin position="9"/>
        <end position="178"/>
    </location>
</feature>